<proteinExistence type="predicted"/>
<dbReference type="RefSeq" id="WP_260900228.1">
    <property type="nucleotide sequence ID" value="NZ_JAOCZP010000001.1"/>
</dbReference>
<sequence>MPRSVPDDDMMESQQAKDLGHATQSAEDAKRQAEQKARERREALERAAYPPGKRQRRATAP</sequence>
<comment type="caution">
    <text evidence="2">The sequence shown here is derived from an EMBL/GenBank/DDBJ whole genome shotgun (WGS) entry which is preliminary data.</text>
</comment>
<dbReference type="Proteomes" id="UP001320831">
    <property type="component" value="Unassembled WGS sequence"/>
</dbReference>
<organism evidence="2 3">
    <name type="scientific">Chelativorans salis</name>
    <dbReference type="NCBI Taxonomy" id="2978478"/>
    <lineage>
        <taxon>Bacteria</taxon>
        <taxon>Pseudomonadati</taxon>
        <taxon>Pseudomonadota</taxon>
        <taxon>Alphaproteobacteria</taxon>
        <taxon>Hyphomicrobiales</taxon>
        <taxon>Phyllobacteriaceae</taxon>
        <taxon>Chelativorans</taxon>
    </lineage>
</organism>
<accession>A0ABT2LI52</accession>
<evidence type="ECO:0000313" key="3">
    <source>
        <dbReference type="Proteomes" id="UP001320831"/>
    </source>
</evidence>
<reference evidence="2 3" key="1">
    <citation type="submission" date="2022-09" db="EMBL/GenBank/DDBJ databases">
        <title>Chelativorans salina sp. nov., a novel slightly halophilic bacterium isolated from a saline lake sediment enrichment.</title>
        <authorList>
            <person name="Gao L."/>
            <person name="Fang B.-Z."/>
            <person name="Li W.-J."/>
        </authorList>
    </citation>
    <scope>NUCLEOTIDE SEQUENCE [LARGE SCALE GENOMIC DNA]</scope>
    <source>
        <strain evidence="2 3">EGI FJ00035</strain>
    </source>
</reference>
<gene>
    <name evidence="2" type="ORF">N5A92_02400</name>
</gene>
<name>A0ABT2LI52_9HYPH</name>
<feature type="region of interest" description="Disordered" evidence="1">
    <location>
        <begin position="1"/>
        <end position="61"/>
    </location>
</feature>
<evidence type="ECO:0000313" key="2">
    <source>
        <dbReference type="EMBL" id="MCT7373891.1"/>
    </source>
</evidence>
<evidence type="ECO:0000256" key="1">
    <source>
        <dbReference type="SAM" id="MobiDB-lite"/>
    </source>
</evidence>
<feature type="compositionally biased region" description="Basic and acidic residues" evidence="1">
    <location>
        <begin position="27"/>
        <end position="45"/>
    </location>
</feature>
<dbReference type="EMBL" id="JAOCZP010000001">
    <property type="protein sequence ID" value="MCT7373891.1"/>
    <property type="molecule type" value="Genomic_DNA"/>
</dbReference>
<keyword evidence="3" id="KW-1185">Reference proteome</keyword>
<feature type="compositionally biased region" description="Polar residues" evidence="1">
    <location>
        <begin position="12"/>
        <end position="26"/>
    </location>
</feature>
<protein>
    <submittedName>
        <fullName evidence="2">Uncharacterized protein</fullName>
    </submittedName>
</protein>